<dbReference type="RefSeq" id="WP_006728070.1">
    <property type="nucleotide sequence ID" value="NZ_ALJF01000017.1"/>
</dbReference>
<evidence type="ECO:0000313" key="2">
    <source>
        <dbReference type="Proteomes" id="UP000007123"/>
    </source>
</evidence>
<keyword evidence="2" id="KW-1185">Reference proteome</keyword>
<evidence type="ECO:0000313" key="1">
    <source>
        <dbReference type="EMBL" id="EKF57688.1"/>
    </source>
</evidence>
<gene>
    <name evidence="1" type="ORF">QWE_20413</name>
</gene>
<dbReference type="EMBL" id="ALJF01000017">
    <property type="protein sequence ID" value="EKF57688.1"/>
    <property type="molecule type" value="Genomic_DNA"/>
</dbReference>
<comment type="caution">
    <text evidence="1">The sequence shown here is derived from an EMBL/GenBank/DDBJ whole genome shotgun (WGS) entry which is preliminary data.</text>
</comment>
<name>K2P9W0_9HYPH</name>
<organism evidence="1 2">
    <name type="scientific">Agrobacterium albertimagni AOL15</name>
    <dbReference type="NCBI Taxonomy" id="1156935"/>
    <lineage>
        <taxon>Bacteria</taxon>
        <taxon>Pseudomonadati</taxon>
        <taxon>Pseudomonadota</taxon>
        <taxon>Alphaproteobacteria</taxon>
        <taxon>Hyphomicrobiales</taxon>
        <taxon>Rhizobiaceae</taxon>
        <taxon>Rhizobium/Agrobacterium group</taxon>
        <taxon>Agrobacterium</taxon>
    </lineage>
</organism>
<protein>
    <submittedName>
        <fullName evidence="1">Uncharacterized protein</fullName>
    </submittedName>
</protein>
<reference evidence="1 2" key="1">
    <citation type="journal article" date="2012" name="J. Bacteriol.">
        <title>Draft Genome Sequence of Agrobacterium albertimagni Strain AOL15.</title>
        <authorList>
            <person name="Trimble W.L."/>
            <person name="Phung le T."/>
            <person name="Meyer F."/>
            <person name="Gilbert J.A."/>
            <person name="Silver S."/>
        </authorList>
    </citation>
    <scope>NUCLEOTIDE SEQUENCE [LARGE SCALE GENOMIC DNA]</scope>
    <source>
        <strain evidence="1 2">AOL15</strain>
    </source>
</reference>
<dbReference type="Proteomes" id="UP000007123">
    <property type="component" value="Unassembled WGS sequence"/>
</dbReference>
<accession>K2P9W0</accession>
<dbReference type="AlphaFoldDB" id="K2P9W0"/>
<sequence length="104" mass="11562">MDRTSENFQASPFLENLADDALNPFGSGPVVECSSLERAEQSSAEPLFFKSDTSMETAKSIHRYASIFGGGSVKLIEDQSGMRLVLMETRDRKLMLDQFSDFLS</sequence>
<dbReference type="STRING" id="1156935.QWE_20413"/>
<dbReference type="PATRIC" id="fig|1156935.5.peg.4157"/>
<proteinExistence type="predicted"/>